<proteinExistence type="predicted"/>
<dbReference type="AlphaFoldDB" id="A0A7J7IWU9"/>
<gene>
    <name evidence="4" type="ORF">EB796_023294</name>
</gene>
<dbReference type="Gene3D" id="1.20.58.390">
    <property type="entry name" value="Neurotransmitter-gated ion-channel transmembrane domain"/>
    <property type="match status" value="2"/>
</dbReference>
<dbReference type="Proteomes" id="UP000593567">
    <property type="component" value="Unassembled WGS sequence"/>
</dbReference>
<evidence type="ECO:0000259" key="3">
    <source>
        <dbReference type="Pfam" id="PF02932"/>
    </source>
</evidence>
<feature type="transmembrane region" description="Helical" evidence="2">
    <location>
        <begin position="159"/>
        <end position="181"/>
    </location>
</feature>
<dbReference type="SUPFAM" id="SSF90112">
    <property type="entry name" value="Neurotransmitter-gated ion-channel transmembrane pore"/>
    <property type="match status" value="1"/>
</dbReference>
<evidence type="ECO:0000313" key="4">
    <source>
        <dbReference type="EMBL" id="KAF6018389.1"/>
    </source>
</evidence>
<evidence type="ECO:0000313" key="5">
    <source>
        <dbReference type="Proteomes" id="UP000593567"/>
    </source>
</evidence>
<name>A0A7J7IWU9_BUGNE</name>
<comment type="caution">
    <text evidence="4">The sequence shown here is derived from an EMBL/GenBank/DDBJ whole genome shotgun (WGS) entry which is preliminary data.</text>
</comment>
<dbReference type="OrthoDB" id="5975154at2759"/>
<dbReference type="EMBL" id="VXIV02003313">
    <property type="protein sequence ID" value="KAF6018389.1"/>
    <property type="molecule type" value="Genomic_DNA"/>
</dbReference>
<keyword evidence="2" id="KW-1133">Transmembrane helix</keyword>
<accession>A0A7J7IWU9</accession>
<evidence type="ECO:0000256" key="1">
    <source>
        <dbReference type="SAM" id="MobiDB-lite"/>
    </source>
</evidence>
<keyword evidence="2" id="KW-0472">Membrane</keyword>
<organism evidence="4 5">
    <name type="scientific">Bugula neritina</name>
    <name type="common">Brown bryozoan</name>
    <name type="synonym">Sertularia neritina</name>
    <dbReference type="NCBI Taxonomy" id="10212"/>
    <lineage>
        <taxon>Eukaryota</taxon>
        <taxon>Metazoa</taxon>
        <taxon>Spiralia</taxon>
        <taxon>Lophotrochozoa</taxon>
        <taxon>Bryozoa</taxon>
        <taxon>Gymnolaemata</taxon>
        <taxon>Cheilostomatida</taxon>
        <taxon>Flustrina</taxon>
        <taxon>Buguloidea</taxon>
        <taxon>Bugulidae</taxon>
        <taxon>Bugula</taxon>
    </lineage>
</organism>
<dbReference type="InterPro" id="IPR038050">
    <property type="entry name" value="Neuro_actylchol_rec"/>
</dbReference>
<evidence type="ECO:0000256" key="2">
    <source>
        <dbReference type="SAM" id="Phobius"/>
    </source>
</evidence>
<dbReference type="Pfam" id="PF02932">
    <property type="entry name" value="Neur_chan_memb"/>
    <property type="match status" value="1"/>
</dbReference>
<feature type="region of interest" description="Disordered" evidence="1">
    <location>
        <begin position="91"/>
        <end position="120"/>
    </location>
</feature>
<feature type="transmembrane region" description="Helical" evidence="2">
    <location>
        <begin position="20"/>
        <end position="40"/>
    </location>
</feature>
<reference evidence="4" key="1">
    <citation type="submission" date="2020-06" db="EMBL/GenBank/DDBJ databases">
        <title>Draft genome of Bugula neritina, a colonial animal packing powerful symbionts and potential medicines.</title>
        <authorList>
            <person name="Rayko M."/>
        </authorList>
    </citation>
    <scope>NUCLEOTIDE SEQUENCE [LARGE SCALE GENOMIC DNA]</scope>
    <source>
        <strain evidence="4">Kwan_BN1</strain>
    </source>
</reference>
<dbReference type="GO" id="GO:0016020">
    <property type="term" value="C:membrane"/>
    <property type="evidence" value="ECO:0007669"/>
    <property type="project" value="InterPro"/>
</dbReference>
<dbReference type="InterPro" id="IPR036719">
    <property type="entry name" value="Neuro-gated_channel_TM_sf"/>
</dbReference>
<keyword evidence="2" id="KW-0812">Transmembrane</keyword>
<dbReference type="CDD" id="cd19051">
    <property type="entry name" value="LGIC_TM_cation"/>
    <property type="match status" value="1"/>
</dbReference>
<dbReference type="InterPro" id="IPR006029">
    <property type="entry name" value="Neurotrans-gated_channel_TM"/>
</dbReference>
<dbReference type="GO" id="GO:0006811">
    <property type="term" value="P:monoatomic ion transport"/>
    <property type="evidence" value="ECO:0007669"/>
    <property type="project" value="InterPro"/>
</dbReference>
<sequence length="195" mass="22169">MLLIAESMPSTSFHVPIIGIYITSSMCLTAFSVISAVFIANVNHRAEGDTVVPYWIHKLCHKLGQLMCVKMVTWEERHCNVRQLAMMALGPKSSNRKGDKKYPDTQKTCNGKSDEGAEAKEEDPLLKRLHTIVEHQEELLQKQHTSDDWHAVATILDRCLFWIYLLMMTSTTIGCIFIFPITKKTIPEETDLDNC</sequence>
<keyword evidence="5" id="KW-1185">Reference proteome</keyword>
<feature type="domain" description="Neurotransmitter-gated ion-channel transmembrane" evidence="3">
    <location>
        <begin position="1"/>
        <end position="174"/>
    </location>
</feature>
<protein>
    <recommendedName>
        <fullName evidence="3">Neurotransmitter-gated ion-channel transmembrane domain-containing protein</fullName>
    </recommendedName>
</protein>